<dbReference type="Proteomes" id="UP000798662">
    <property type="component" value="Chromosome 3"/>
</dbReference>
<accession>A0ACC3CBF2</accession>
<organism evidence="1 2">
    <name type="scientific">Pyropia yezoensis</name>
    <name type="common">Susabi-nori</name>
    <name type="synonym">Porphyra yezoensis</name>
    <dbReference type="NCBI Taxonomy" id="2788"/>
    <lineage>
        <taxon>Eukaryota</taxon>
        <taxon>Rhodophyta</taxon>
        <taxon>Bangiophyceae</taxon>
        <taxon>Bangiales</taxon>
        <taxon>Bangiaceae</taxon>
        <taxon>Pyropia</taxon>
    </lineage>
</organism>
<evidence type="ECO:0000313" key="1">
    <source>
        <dbReference type="EMBL" id="KAK1867311.1"/>
    </source>
</evidence>
<gene>
    <name evidence="1" type="ORF">I4F81_009818</name>
</gene>
<comment type="caution">
    <text evidence="1">The sequence shown here is derived from an EMBL/GenBank/DDBJ whole genome shotgun (WGS) entry which is preliminary data.</text>
</comment>
<evidence type="ECO:0000313" key="2">
    <source>
        <dbReference type="Proteomes" id="UP000798662"/>
    </source>
</evidence>
<name>A0ACC3CBF2_PYRYE</name>
<sequence>MVLVTLTLVLWVACATSTAAASALAGGGGAPPTAGHLPLPPRASPGDDAAAGAPPTSARITVNTYRVCRPGVVLRRTGVTCPCYFHWEVGAWAVGPTFNVTLSLSPTQQPPADGGAATQPGAAVVNGTATTAAAAAAAAVLSARAVRPAKPVQLRGGQTIFVAGLGAILAYPVTVDLVVTANVSAGGAGGICPAQVHLVLEPVEPACPLRDIRLGGDGEVLEAGTPSLSRAVRSPSAASGQQAGPWGRDLAALDDMFDDETQGAARPPRPAAAMATHPVRHPIAADDNPRLWAAMPPAAPTPTVRVVGGTRLLDPIARSFVVHVRGPSSTCTGCLISPRAVLTAAHCGVAPGHVVATLPAEPHPAPRTAAATAAMRTVPVERVVAHPDFSPNLFTADVAVVFLAADAPGYPSEDPAGGAGAPPTAFRPAAVNHDAAAPAAGSGVRVAGFGNPSQGWRPRHPDGRSVDVRVVPPAVCAEQLSGHLLGGTPMGALLSPAAHLCAGFDGGGCDACNGDSGGPLYQSATAPDGRRLFVIVGLTSFSSGCAGPRQPTVYTRLSTYAAGSGGGGGGGGQTLAVALGAAGGLAAAAVAAVGGGVVVRRRRRAVAVGLPMATDAAADGGVPAPARAAELPLPQPPPPVAAGTVSATSPADEAKGGAAA</sequence>
<reference evidence="1" key="1">
    <citation type="submission" date="2019-11" db="EMBL/GenBank/DDBJ databases">
        <title>Nori genome reveals adaptations in red seaweeds to the harsh intertidal environment.</title>
        <authorList>
            <person name="Wang D."/>
            <person name="Mao Y."/>
        </authorList>
    </citation>
    <scope>NUCLEOTIDE SEQUENCE</scope>
    <source>
        <tissue evidence="1">Gametophyte</tissue>
    </source>
</reference>
<protein>
    <submittedName>
        <fullName evidence="1">Uncharacterized protein</fullName>
    </submittedName>
</protein>
<dbReference type="EMBL" id="CM020620">
    <property type="protein sequence ID" value="KAK1867311.1"/>
    <property type="molecule type" value="Genomic_DNA"/>
</dbReference>
<keyword evidence="2" id="KW-1185">Reference proteome</keyword>
<proteinExistence type="predicted"/>